<dbReference type="OrthoDB" id="41238at2759"/>
<dbReference type="CDD" id="cd04301">
    <property type="entry name" value="NAT_SF"/>
    <property type="match status" value="1"/>
</dbReference>
<dbReference type="InterPro" id="IPR051908">
    <property type="entry name" value="Ribosomal_N-acetyltransferase"/>
</dbReference>
<dbReference type="SUPFAM" id="SSF55729">
    <property type="entry name" value="Acyl-CoA N-acyltransferases (Nat)"/>
    <property type="match status" value="1"/>
</dbReference>
<accession>A0A2H3K1P5</accession>
<name>A0A2H3K1P5_WOLCO</name>
<evidence type="ECO:0000313" key="3">
    <source>
        <dbReference type="Proteomes" id="UP000218811"/>
    </source>
</evidence>
<dbReference type="GO" id="GO:0008999">
    <property type="term" value="F:protein-N-terminal-alanine acetyltransferase activity"/>
    <property type="evidence" value="ECO:0007669"/>
    <property type="project" value="TreeGrafter"/>
</dbReference>
<proteinExistence type="predicted"/>
<dbReference type="OMA" id="ILRWDRV"/>
<keyword evidence="2" id="KW-0012">Acyltransferase</keyword>
<dbReference type="Gene3D" id="3.40.630.30">
    <property type="match status" value="1"/>
</dbReference>
<dbReference type="PANTHER" id="PTHR43441:SF5">
    <property type="entry name" value="FAMILY ACETYLTRANSFERASE, PUTATIVE-RELATED"/>
    <property type="match status" value="1"/>
</dbReference>
<dbReference type="PANTHER" id="PTHR43441">
    <property type="entry name" value="RIBOSOMAL-PROTEIN-SERINE ACETYLTRANSFERASE"/>
    <property type="match status" value="1"/>
</dbReference>
<dbReference type="PROSITE" id="PS51186">
    <property type="entry name" value="GNAT"/>
    <property type="match status" value="1"/>
</dbReference>
<dbReference type="Proteomes" id="UP000218811">
    <property type="component" value="Unassembled WGS sequence"/>
</dbReference>
<evidence type="ECO:0000259" key="1">
    <source>
        <dbReference type="PROSITE" id="PS51186"/>
    </source>
</evidence>
<dbReference type="Pfam" id="PF13302">
    <property type="entry name" value="Acetyltransf_3"/>
    <property type="match status" value="1"/>
</dbReference>
<keyword evidence="2" id="KW-0808">Transferase</keyword>
<organism evidence="2 3">
    <name type="scientific">Wolfiporia cocos (strain MD-104)</name>
    <name type="common">Brown rot fungus</name>
    <dbReference type="NCBI Taxonomy" id="742152"/>
    <lineage>
        <taxon>Eukaryota</taxon>
        <taxon>Fungi</taxon>
        <taxon>Dikarya</taxon>
        <taxon>Basidiomycota</taxon>
        <taxon>Agaricomycotina</taxon>
        <taxon>Agaricomycetes</taxon>
        <taxon>Polyporales</taxon>
        <taxon>Phaeolaceae</taxon>
        <taxon>Wolfiporia</taxon>
    </lineage>
</organism>
<reference evidence="2 3" key="1">
    <citation type="journal article" date="2012" name="Science">
        <title>The Paleozoic origin of enzymatic lignin decomposition reconstructed from 31 fungal genomes.</title>
        <authorList>
            <person name="Floudas D."/>
            <person name="Binder M."/>
            <person name="Riley R."/>
            <person name="Barry K."/>
            <person name="Blanchette R.A."/>
            <person name="Henrissat B."/>
            <person name="Martinez A.T."/>
            <person name="Otillar R."/>
            <person name="Spatafora J.W."/>
            <person name="Yadav J.S."/>
            <person name="Aerts A."/>
            <person name="Benoit I."/>
            <person name="Boyd A."/>
            <person name="Carlson A."/>
            <person name="Copeland A."/>
            <person name="Coutinho P.M."/>
            <person name="de Vries R.P."/>
            <person name="Ferreira P."/>
            <person name="Findley K."/>
            <person name="Foster B."/>
            <person name="Gaskell J."/>
            <person name="Glotzer D."/>
            <person name="Gorecki P."/>
            <person name="Heitman J."/>
            <person name="Hesse C."/>
            <person name="Hori C."/>
            <person name="Igarashi K."/>
            <person name="Jurgens J.A."/>
            <person name="Kallen N."/>
            <person name="Kersten P."/>
            <person name="Kohler A."/>
            <person name="Kuees U."/>
            <person name="Kumar T.K.A."/>
            <person name="Kuo A."/>
            <person name="LaButti K."/>
            <person name="Larrondo L.F."/>
            <person name="Lindquist E."/>
            <person name="Ling A."/>
            <person name="Lombard V."/>
            <person name="Lucas S."/>
            <person name="Lundell T."/>
            <person name="Martin R."/>
            <person name="McLaughlin D.J."/>
            <person name="Morgenstern I."/>
            <person name="Morin E."/>
            <person name="Murat C."/>
            <person name="Nagy L.G."/>
            <person name="Nolan M."/>
            <person name="Ohm R.A."/>
            <person name="Patyshakuliyeva A."/>
            <person name="Rokas A."/>
            <person name="Ruiz-Duenas F.J."/>
            <person name="Sabat G."/>
            <person name="Salamov A."/>
            <person name="Samejima M."/>
            <person name="Schmutz J."/>
            <person name="Slot J.C."/>
            <person name="St John F."/>
            <person name="Stenlid J."/>
            <person name="Sun H."/>
            <person name="Sun S."/>
            <person name="Syed K."/>
            <person name="Tsang A."/>
            <person name="Wiebenga A."/>
            <person name="Young D."/>
            <person name="Pisabarro A."/>
            <person name="Eastwood D.C."/>
            <person name="Martin F."/>
            <person name="Cullen D."/>
            <person name="Grigoriev I.V."/>
            <person name="Hibbett D.S."/>
        </authorList>
    </citation>
    <scope>NUCLEOTIDE SEQUENCE [LARGE SCALE GENOMIC DNA]</scope>
    <source>
        <strain evidence="2 3">MD-104</strain>
    </source>
</reference>
<gene>
    <name evidence="2" type="ORF">WOLCODRAFT_133059</name>
</gene>
<evidence type="ECO:0000313" key="2">
    <source>
        <dbReference type="EMBL" id="PCH44048.1"/>
    </source>
</evidence>
<dbReference type="InterPro" id="IPR016181">
    <property type="entry name" value="Acyl_CoA_acyltransferase"/>
</dbReference>
<dbReference type="STRING" id="742152.A0A2H3K1P5"/>
<feature type="domain" description="N-acetyltransferase" evidence="1">
    <location>
        <begin position="68"/>
        <end position="216"/>
    </location>
</feature>
<dbReference type="GO" id="GO:1990189">
    <property type="term" value="F:protein N-terminal-serine acetyltransferase activity"/>
    <property type="evidence" value="ECO:0007669"/>
    <property type="project" value="TreeGrafter"/>
</dbReference>
<sequence>MSPAFVNRYTPPIPPPEILPASSEPHDINYAFPLYSQTLTSARVRLEPFVPTLHADALWAGMAPHAPELFRYYPIAGTKESWVAKLEDIRQQPECITFTIYDRTRNGAEGGDGEIAGMVSLINTSGADLKTEIGFIMVLPAFQRTHVARTTVGLLLRYCLEPPESQTPGLGFRRVAWCANSRNAPSIGLARRLGFRDEGILRFTWVLPNVDYLNAEGTEVRRRFVANNGEVVERTEGWARDSATLSLCWDDWQDGKREYIASIIQG</sequence>
<keyword evidence="3" id="KW-1185">Reference proteome</keyword>
<dbReference type="EMBL" id="KB468157">
    <property type="protein sequence ID" value="PCH44048.1"/>
    <property type="molecule type" value="Genomic_DNA"/>
</dbReference>
<dbReference type="AlphaFoldDB" id="A0A2H3K1P5"/>
<dbReference type="InterPro" id="IPR000182">
    <property type="entry name" value="GNAT_dom"/>
</dbReference>
<protein>
    <submittedName>
        <fullName evidence="2">Acyl-CoA N-acyltransferase</fullName>
    </submittedName>
</protein>